<dbReference type="Proteomes" id="UP001321760">
    <property type="component" value="Unassembled WGS sequence"/>
</dbReference>
<evidence type="ECO:0000313" key="10">
    <source>
        <dbReference type="EMBL" id="KAK4444911.1"/>
    </source>
</evidence>
<accession>A0AAV9G8I5</accession>
<keyword evidence="11" id="KW-1185">Reference proteome</keyword>
<evidence type="ECO:0000256" key="7">
    <source>
        <dbReference type="ARBA" id="ARBA00047899"/>
    </source>
</evidence>
<proteinExistence type="predicted"/>
<dbReference type="InterPro" id="IPR051334">
    <property type="entry name" value="SRPK"/>
</dbReference>
<dbReference type="PROSITE" id="PS50011">
    <property type="entry name" value="PROTEIN_KINASE_DOM"/>
    <property type="match status" value="1"/>
</dbReference>
<dbReference type="PANTHER" id="PTHR47634">
    <property type="entry name" value="PROTEIN KINASE DOMAIN-CONTAINING PROTEIN-RELATED"/>
    <property type="match status" value="1"/>
</dbReference>
<evidence type="ECO:0000256" key="4">
    <source>
        <dbReference type="ARBA" id="ARBA00022741"/>
    </source>
</evidence>
<dbReference type="EMBL" id="MU865971">
    <property type="protein sequence ID" value="KAK4444911.1"/>
    <property type="molecule type" value="Genomic_DNA"/>
</dbReference>
<dbReference type="Gene3D" id="3.30.200.20">
    <property type="entry name" value="Phosphorylase Kinase, domain 1"/>
    <property type="match status" value="1"/>
</dbReference>
<dbReference type="GO" id="GO:0005737">
    <property type="term" value="C:cytoplasm"/>
    <property type="evidence" value="ECO:0007669"/>
    <property type="project" value="TreeGrafter"/>
</dbReference>
<evidence type="ECO:0000256" key="5">
    <source>
        <dbReference type="ARBA" id="ARBA00022777"/>
    </source>
</evidence>
<dbReference type="InterPro" id="IPR011009">
    <property type="entry name" value="Kinase-like_dom_sf"/>
</dbReference>
<dbReference type="GO" id="GO:0005524">
    <property type="term" value="F:ATP binding"/>
    <property type="evidence" value="ECO:0007669"/>
    <property type="project" value="UniProtKB-KW"/>
</dbReference>
<dbReference type="PANTHER" id="PTHR47634:SF9">
    <property type="entry name" value="PROTEIN KINASE DOMAIN-CONTAINING PROTEIN-RELATED"/>
    <property type="match status" value="1"/>
</dbReference>
<keyword evidence="4" id="KW-0547">Nucleotide-binding</keyword>
<evidence type="ECO:0000259" key="9">
    <source>
        <dbReference type="PROSITE" id="PS50011"/>
    </source>
</evidence>
<dbReference type="GO" id="GO:0005634">
    <property type="term" value="C:nucleus"/>
    <property type="evidence" value="ECO:0007669"/>
    <property type="project" value="TreeGrafter"/>
</dbReference>
<keyword evidence="5 10" id="KW-0418">Kinase</keyword>
<feature type="domain" description="Protein kinase" evidence="9">
    <location>
        <begin position="79"/>
        <end position="297"/>
    </location>
</feature>
<reference evidence="10" key="2">
    <citation type="submission" date="2023-05" db="EMBL/GenBank/DDBJ databases">
        <authorList>
            <consortium name="Lawrence Berkeley National Laboratory"/>
            <person name="Steindorff A."/>
            <person name="Hensen N."/>
            <person name="Bonometti L."/>
            <person name="Westerberg I."/>
            <person name="Brannstrom I.O."/>
            <person name="Guillou S."/>
            <person name="Cros-Aarteil S."/>
            <person name="Calhoun S."/>
            <person name="Haridas S."/>
            <person name="Kuo A."/>
            <person name="Mondo S."/>
            <person name="Pangilinan J."/>
            <person name="Riley R."/>
            <person name="Labutti K."/>
            <person name="Andreopoulos B."/>
            <person name="Lipzen A."/>
            <person name="Chen C."/>
            <person name="Yanf M."/>
            <person name="Daum C."/>
            <person name="Ng V."/>
            <person name="Clum A."/>
            <person name="Ohm R."/>
            <person name="Martin F."/>
            <person name="Silar P."/>
            <person name="Natvig D."/>
            <person name="Lalanne C."/>
            <person name="Gautier V."/>
            <person name="Ament-Velasquez S.L."/>
            <person name="Kruys A."/>
            <person name="Hutchinson M.I."/>
            <person name="Powell A.J."/>
            <person name="Barry K."/>
            <person name="Miller A.N."/>
            <person name="Grigoriev I.V."/>
            <person name="Debuchy R."/>
            <person name="Gladieux P."/>
            <person name="Thoren M.H."/>
            <person name="Johannesson H."/>
        </authorList>
    </citation>
    <scope>NUCLEOTIDE SEQUENCE</scope>
    <source>
        <strain evidence="10">PSN243</strain>
    </source>
</reference>
<dbReference type="InterPro" id="IPR000719">
    <property type="entry name" value="Prot_kinase_dom"/>
</dbReference>
<dbReference type="GO" id="GO:0004674">
    <property type="term" value="F:protein serine/threonine kinase activity"/>
    <property type="evidence" value="ECO:0007669"/>
    <property type="project" value="UniProtKB-KW"/>
</dbReference>
<evidence type="ECO:0000313" key="11">
    <source>
        <dbReference type="Proteomes" id="UP001321760"/>
    </source>
</evidence>
<dbReference type="GO" id="GO:0050684">
    <property type="term" value="P:regulation of mRNA processing"/>
    <property type="evidence" value="ECO:0007669"/>
    <property type="project" value="TreeGrafter"/>
</dbReference>
<dbReference type="EC" id="2.7.11.1" evidence="1"/>
<evidence type="ECO:0000256" key="8">
    <source>
        <dbReference type="ARBA" id="ARBA00048679"/>
    </source>
</evidence>
<keyword evidence="2" id="KW-0723">Serine/threonine-protein kinase</keyword>
<gene>
    <name evidence="10" type="ORF">QBC34DRAFT_170327</name>
</gene>
<sequence length="297" mass="34140">MDTYKEDAPLMPTPMGSELANLTPLELTRWLVDHVPDKSRWVDISDDRALEEARFQSYQDDPDNWLSIKIGQSFVWGRYMVLLKLGFGTVSTVWLCRDTVKHKYVTMKVFKSGSRQELREDHVLHHIEGVLLKSEYEARWGVRYRHDRFWVLGSTGIPRCHTCLIHTPLSYLFDQLLNMRPGEIGRLHAPDVQRCLRVMLDTLDFLHSEAKVIHADIHTGNFMLGTNNYTIFSEFVKEAWAGPLERRVANGRVTHRSAFVSKLPTDGWPVLADFGMARIGLGPIHGVDVMANIYRPP</sequence>
<organism evidence="10 11">
    <name type="scientific">Podospora aff. communis PSN243</name>
    <dbReference type="NCBI Taxonomy" id="3040156"/>
    <lineage>
        <taxon>Eukaryota</taxon>
        <taxon>Fungi</taxon>
        <taxon>Dikarya</taxon>
        <taxon>Ascomycota</taxon>
        <taxon>Pezizomycotina</taxon>
        <taxon>Sordariomycetes</taxon>
        <taxon>Sordariomycetidae</taxon>
        <taxon>Sordariales</taxon>
        <taxon>Podosporaceae</taxon>
        <taxon>Podospora</taxon>
    </lineage>
</organism>
<evidence type="ECO:0000256" key="6">
    <source>
        <dbReference type="ARBA" id="ARBA00022840"/>
    </source>
</evidence>
<dbReference type="AlphaFoldDB" id="A0AAV9G8I5"/>
<keyword evidence="6" id="KW-0067">ATP-binding</keyword>
<comment type="catalytic activity">
    <reaction evidence="8">
        <text>L-seryl-[protein] + ATP = O-phospho-L-seryl-[protein] + ADP + H(+)</text>
        <dbReference type="Rhea" id="RHEA:17989"/>
        <dbReference type="Rhea" id="RHEA-COMP:9863"/>
        <dbReference type="Rhea" id="RHEA-COMP:11604"/>
        <dbReference type="ChEBI" id="CHEBI:15378"/>
        <dbReference type="ChEBI" id="CHEBI:29999"/>
        <dbReference type="ChEBI" id="CHEBI:30616"/>
        <dbReference type="ChEBI" id="CHEBI:83421"/>
        <dbReference type="ChEBI" id="CHEBI:456216"/>
        <dbReference type="EC" id="2.7.11.1"/>
    </reaction>
</comment>
<dbReference type="GO" id="GO:0000245">
    <property type="term" value="P:spliceosomal complex assembly"/>
    <property type="evidence" value="ECO:0007669"/>
    <property type="project" value="TreeGrafter"/>
</dbReference>
<dbReference type="Gene3D" id="1.10.510.10">
    <property type="entry name" value="Transferase(Phosphotransferase) domain 1"/>
    <property type="match status" value="1"/>
</dbReference>
<reference evidence="10" key="1">
    <citation type="journal article" date="2023" name="Mol. Phylogenet. Evol.">
        <title>Genome-scale phylogeny and comparative genomics of the fungal order Sordariales.</title>
        <authorList>
            <person name="Hensen N."/>
            <person name="Bonometti L."/>
            <person name="Westerberg I."/>
            <person name="Brannstrom I.O."/>
            <person name="Guillou S."/>
            <person name="Cros-Aarteil S."/>
            <person name="Calhoun S."/>
            <person name="Haridas S."/>
            <person name="Kuo A."/>
            <person name="Mondo S."/>
            <person name="Pangilinan J."/>
            <person name="Riley R."/>
            <person name="LaButti K."/>
            <person name="Andreopoulos B."/>
            <person name="Lipzen A."/>
            <person name="Chen C."/>
            <person name="Yan M."/>
            <person name="Daum C."/>
            <person name="Ng V."/>
            <person name="Clum A."/>
            <person name="Steindorff A."/>
            <person name="Ohm R.A."/>
            <person name="Martin F."/>
            <person name="Silar P."/>
            <person name="Natvig D.O."/>
            <person name="Lalanne C."/>
            <person name="Gautier V."/>
            <person name="Ament-Velasquez S.L."/>
            <person name="Kruys A."/>
            <person name="Hutchinson M.I."/>
            <person name="Powell A.J."/>
            <person name="Barry K."/>
            <person name="Miller A.N."/>
            <person name="Grigoriev I.V."/>
            <person name="Debuchy R."/>
            <person name="Gladieux P."/>
            <person name="Hiltunen Thoren M."/>
            <person name="Johannesson H."/>
        </authorList>
    </citation>
    <scope>NUCLEOTIDE SEQUENCE</scope>
    <source>
        <strain evidence="10">PSN243</strain>
    </source>
</reference>
<keyword evidence="3" id="KW-0808">Transferase</keyword>
<protein>
    <recommendedName>
        <fullName evidence="1">non-specific serine/threonine protein kinase</fullName>
        <ecNumber evidence="1">2.7.11.1</ecNumber>
    </recommendedName>
</protein>
<evidence type="ECO:0000256" key="2">
    <source>
        <dbReference type="ARBA" id="ARBA00022527"/>
    </source>
</evidence>
<name>A0AAV9G8I5_9PEZI</name>
<dbReference type="SUPFAM" id="SSF56112">
    <property type="entry name" value="Protein kinase-like (PK-like)"/>
    <property type="match status" value="1"/>
</dbReference>
<comment type="catalytic activity">
    <reaction evidence="7">
        <text>L-threonyl-[protein] + ATP = O-phospho-L-threonyl-[protein] + ADP + H(+)</text>
        <dbReference type="Rhea" id="RHEA:46608"/>
        <dbReference type="Rhea" id="RHEA-COMP:11060"/>
        <dbReference type="Rhea" id="RHEA-COMP:11605"/>
        <dbReference type="ChEBI" id="CHEBI:15378"/>
        <dbReference type="ChEBI" id="CHEBI:30013"/>
        <dbReference type="ChEBI" id="CHEBI:30616"/>
        <dbReference type="ChEBI" id="CHEBI:61977"/>
        <dbReference type="ChEBI" id="CHEBI:456216"/>
        <dbReference type="EC" id="2.7.11.1"/>
    </reaction>
</comment>
<evidence type="ECO:0000256" key="3">
    <source>
        <dbReference type="ARBA" id="ARBA00022679"/>
    </source>
</evidence>
<comment type="caution">
    <text evidence="10">The sequence shown here is derived from an EMBL/GenBank/DDBJ whole genome shotgun (WGS) entry which is preliminary data.</text>
</comment>
<evidence type="ECO:0000256" key="1">
    <source>
        <dbReference type="ARBA" id="ARBA00012513"/>
    </source>
</evidence>